<proteinExistence type="predicted"/>
<keyword evidence="3" id="KW-1185">Reference proteome</keyword>
<feature type="region of interest" description="Disordered" evidence="1">
    <location>
        <begin position="84"/>
        <end position="103"/>
    </location>
</feature>
<evidence type="ECO:0000313" key="3">
    <source>
        <dbReference type="Proteomes" id="UP001159363"/>
    </source>
</evidence>
<feature type="region of interest" description="Disordered" evidence="1">
    <location>
        <begin position="355"/>
        <end position="471"/>
    </location>
</feature>
<name>A0ABQ9GJL6_9NEOP</name>
<gene>
    <name evidence="2" type="ORF">PR048_025814</name>
</gene>
<feature type="region of interest" description="Disordered" evidence="1">
    <location>
        <begin position="492"/>
        <end position="561"/>
    </location>
</feature>
<feature type="region of interest" description="Disordered" evidence="1">
    <location>
        <begin position="950"/>
        <end position="976"/>
    </location>
</feature>
<organism evidence="2 3">
    <name type="scientific">Dryococelus australis</name>
    <dbReference type="NCBI Taxonomy" id="614101"/>
    <lineage>
        <taxon>Eukaryota</taxon>
        <taxon>Metazoa</taxon>
        <taxon>Ecdysozoa</taxon>
        <taxon>Arthropoda</taxon>
        <taxon>Hexapoda</taxon>
        <taxon>Insecta</taxon>
        <taxon>Pterygota</taxon>
        <taxon>Neoptera</taxon>
        <taxon>Polyneoptera</taxon>
        <taxon>Phasmatodea</taxon>
        <taxon>Verophasmatodea</taxon>
        <taxon>Anareolatae</taxon>
        <taxon>Phasmatidae</taxon>
        <taxon>Eurycanthinae</taxon>
        <taxon>Dryococelus</taxon>
    </lineage>
</organism>
<feature type="region of interest" description="Disordered" evidence="1">
    <location>
        <begin position="997"/>
        <end position="1043"/>
    </location>
</feature>
<feature type="compositionally biased region" description="Polar residues" evidence="1">
    <location>
        <begin position="952"/>
        <end position="961"/>
    </location>
</feature>
<feature type="compositionally biased region" description="Polar residues" evidence="1">
    <location>
        <begin position="92"/>
        <end position="103"/>
    </location>
</feature>
<dbReference type="Proteomes" id="UP001159363">
    <property type="component" value="Chromosome 10"/>
</dbReference>
<feature type="compositionally biased region" description="Basic and acidic residues" evidence="1">
    <location>
        <begin position="997"/>
        <end position="1013"/>
    </location>
</feature>
<evidence type="ECO:0000256" key="1">
    <source>
        <dbReference type="SAM" id="MobiDB-lite"/>
    </source>
</evidence>
<dbReference type="EMBL" id="JARBHB010000011">
    <property type="protein sequence ID" value="KAJ8872212.1"/>
    <property type="molecule type" value="Genomic_DNA"/>
</dbReference>
<comment type="caution">
    <text evidence="2">The sequence shown here is derived from an EMBL/GenBank/DDBJ whole genome shotgun (WGS) entry which is preliminary data.</text>
</comment>
<evidence type="ECO:0000313" key="2">
    <source>
        <dbReference type="EMBL" id="KAJ8872212.1"/>
    </source>
</evidence>
<reference evidence="2 3" key="1">
    <citation type="submission" date="2023-02" db="EMBL/GenBank/DDBJ databases">
        <title>LHISI_Scaffold_Assembly.</title>
        <authorList>
            <person name="Stuart O.P."/>
            <person name="Cleave R."/>
            <person name="Magrath M.J.L."/>
            <person name="Mikheyev A.S."/>
        </authorList>
    </citation>
    <scope>NUCLEOTIDE SEQUENCE [LARGE SCALE GENOMIC DNA]</scope>
    <source>
        <strain evidence="2">Daus_M_001</strain>
        <tissue evidence="2">Leg muscle</tissue>
    </source>
</reference>
<accession>A0ABQ9GJL6</accession>
<sequence length="1252" mass="139520">MEAHIAAGIPAYIAAGLVEACTRTKYGSRQQPLLNGAAANGLKSAARKYVGHWNLAYRLLNTFRPSVHSWVHYTGAVETGKLKGGSERVKTRNVSTPTNQTQGRSQILVQPIREWGTNVRGTAAPFRFCVFIYSVLVFRRGPFPTQVKRFRGSSTSVATDGRSGFKVAPINEVTKNFVICVCCNKKKNIPEETDEIECTFWQRQNFNADIAVHLQTVACLLIEGQLGPTPPPPDHKHKANRVRFPGGGSLPDFRKWESCRTMPLIHGVFFTGSPIFSPALAFRHCSVLTSLHRHRLSGLSVVYYVWKIIILIERQKISVKVNPQVAVMKHVKRKTTRPFISADIRIICKSAGTSTSKSSHLLEPERRKGKHTSPLYKTPTDQGKHTSPLYKIPTDQGKHTSPLYKTPTDQGKHTSPLYKTPTDQGKHTSPLYKIPTDQGKHTSPLYKTPKDQGKHTSPLYKIPTDQGKHTSPLYKIPIDQGKHTSPLYKIPTDQGKHTSPLYKTPTDQGKHTSPLYKTPTDQGKHTSPLYKIPTDQGKHTSPLYKIPTDQGKHTSPLYKTPTYQGKPERLIFLAPTLHVSEPIADLQGNSLRISLLSGVRQQPMNTQLRLRKSLSVADDSNRRAALPLHAAMPALPCGDYCNQPAAMTSERAWLHICAAADGETTLAPVYGILFSIGYAVGWQVRYPAFIIVWCSRMLLSSDAILVASVCGWSSRKKLLFRLCVLISSGTSVSTHRVLAATVDSDDWACLLFVPDWPRVLKELLTTRGPMENLEIFSAFETESRVSDKGETVERIKCPIAATCNALNRRAVILSHCVYLRDFQRTTLKQLGTTNEKLAQSRPIKLEGKCVITATEANKQVAQALIREPSNHESGSELKCYEIQLVLNSFRTTRLSLTIARVSGAQPRTTDVWNSGSLILIGPIKYLEVHKKKERGRTAAYSANCSLAREQHAGTSSTNQRLVTYPPPSSPANTLSANVRDPFARPINLSETKRVQHGEAQEYKGRGKREIPEKTRRRAASSGMISTCENPGATPAGIESNSPRWEVRSLTTKPTVAPRLQHGDRYKCSFSCITAGHLLSCLFLVPCRERKTCFYSTWVIIYLRRNRKLVKSREFRKLRNLEGSRTILLSGTRDAVRGTDYEPKRALTCKCFEFQHLLHLQFVGTPESHENISALARFQHRMDTPAVLFCLLTACLCGRTLAYLPGQSELGNSETDKIDVKHVCTEVDFAVGSQFSRHDLNDSDPISDLQGNK</sequence>
<protein>
    <submittedName>
        <fullName evidence="2">Uncharacterized protein</fullName>
    </submittedName>
</protein>